<dbReference type="PANTHER" id="PTHR43861">
    <property type="entry name" value="TRANS-ACONITATE 2-METHYLTRANSFERASE-RELATED"/>
    <property type="match status" value="1"/>
</dbReference>
<name>A0A318HRZ1_9MYCO</name>
<dbReference type="InterPro" id="IPR029063">
    <property type="entry name" value="SAM-dependent_MTases_sf"/>
</dbReference>
<evidence type="ECO:0000313" key="3">
    <source>
        <dbReference type="Proteomes" id="UP000247781"/>
    </source>
</evidence>
<keyword evidence="3" id="KW-1185">Reference proteome</keyword>
<protein>
    <submittedName>
        <fullName evidence="2">Methyltransferase family protein</fullName>
    </submittedName>
</protein>
<dbReference type="OrthoDB" id="3469983at2"/>
<dbReference type="GO" id="GO:0032259">
    <property type="term" value="P:methylation"/>
    <property type="evidence" value="ECO:0007669"/>
    <property type="project" value="UniProtKB-KW"/>
</dbReference>
<dbReference type="CDD" id="cd02440">
    <property type="entry name" value="AdoMet_MTases"/>
    <property type="match status" value="1"/>
</dbReference>
<dbReference type="PANTHER" id="PTHR43861:SF3">
    <property type="entry name" value="PUTATIVE (AFU_ORTHOLOGUE AFUA_2G14390)-RELATED"/>
    <property type="match status" value="1"/>
</dbReference>
<gene>
    <name evidence="2" type="ORF">C8E89_1101</name>
</gene>
<dbReference type="Proteomes" id="UP000247781">
    <property type="component" value="Unassembled WGS sequence"/>
</dbReference>
<evidence type="ECO:0000313" key="2">
    <source>
        <dbReference type="EMBL" id="PXX07616.1"/>
    </source>
</evidence>
<sequence>MTTDPDVAQYFAANAEDADELARLRLLETESDPSTFRYLDTIGVRAGWRCLEVAAGAGSVVRWLSERVGPQGCVVAADVDLRFLGDLREPNIEVQRCDVTRDDLDLGFYDLVHCRFLLTHLQDPASVLRRMTAALRPGGWLIVEDIDNDFAQAIDRAHPLAETFDSCHRKRIDWGCAAGIFDLRFGKALPVHMRDLGLVDMGNEGIARIFHGRDPFSLMWIKTWERVDEAMVAQGALTESESADMRRAYEDPAFMYRAQLTQAVWGRKPPDNPSEPSTG</sequence>
<comment type="caution">
    <text evidence="2">The sequence shown here is derived from an EMBL/GenBank/DDBJ whole genome shotgun (WGS) entry which is preliminary data.</text>
</comment>
<proteinExistence type="predicted"/>
<keyword evidence="1 2" id="KW-0808">Transferase</keyword>
<organism evidence="2 3">
    <name type="scientific">Mycolicibacterium moriokaense</name>
    <dbReference type="NCBI Taxonomy" id="39691"/>
    <lineage>
        <taxon>Bacteria</taxon>
        <taxon>Bacillati</taxon>
        <taxon>Actinomycetota</taxon>
        <taxon>Actinomycetes</taxon>
        <taxon>Mycobacteriales</taxon>
        <taxon>Mycobacteriaceae</taxon>
        <taxon>Mycolicibacterium</taxon>
    </lineage>
</organism>
<evidence type="ECO:0000256" key="1">
    <source>
        <dbReference type="ARBA" id="ARBA00022679"/>
    </source>
</evidence>
<dbReference type="Gene3D" id="3.40.50.150">
    <property type="entry name" value="Vaccinia Virus protein VP39"/>
    <property type="match status" value="1"/>
</dbReference>
<dbReference type="Pfam" id="PF13489">
    <property type="entry name" value="Methyltransf_23"/>
    <property type="match status" value="1"/>
</dbReference>
<reference evidence="3" key="1">
    <citation type="submission" date="2018-05" db="EMBL/GenBank/DDBJ databases">
        <authorList>
            <person name="Deangelis K."/>
            <person name="Huntemann M."/>
            <person name="Clum A."/>
            <person name="Pillay M."/>
            <person name="Palaniappan K."/>
            <person name="Varghese N."/>
            <person name="Mikhailova N."/>
            <person name="Stamatis D."/>
            <person name="Reddy T."/>
            <person name="Daum C."/>
            <person name="Shapiro N."/>
            <person name="Ivanova N."/>
            <person name="Kyrpides N."/>
            <person name="Woyke T."/>
        </authorList>
    </citation>
    <scope>NUCLEOTIDE SEQUENCE [LARGE SCALE GENOMIC DNA]</scope>
    <source>
        <strain evidence="3">GAS496</strain>
    </source>
</reference>
<dbReference type="AlphaFoldDB" id="A0A318HRZ1"/>
<reference evidence="2 3" key="2">
    <citation type="submission" date="2018-06" db="EMBL/GenBank/DDBJ databases">
        <title>Sequencing of bacterial isolates from soil warming experiment in Harvard Forest, Massachusetts, USA.</title>
        <authorList>
            <person name="Deangelis K.PhD."/>
        </authorList>
    </citation>
    <scope>NUCLEOTIDE SEQUENCE [LARGE SCALE GENOMIC DNA]</scope>
    <source>
        <strain evidence="2 3">GAS496</strain>
    </source>
</reference>
<dbReference type="SUPFAM" id="SSF53335">
    <property type="entry name" value="S-adenosyl-L-methionine-dependent methyltransferases"/>
    <property type="match status" value="1"/>
</dbReference>
<keyword evidence="2" id="KW-0489">Methyltransferase</keyword>
<dbReference type="EMBL" id="QJJU01000010">
    <property type="protein sequence ID" value="PXX07616.1"/>
    <property type="molecule type" value="Genomic_DNA"/>
</dbReference>
<accession>A0A318HRZ1</accession>
<dbReference type="GO" id="GO:0008168">
    <property type="term" value="F:methyltransferase activity"/>
    <property type="evidence" value="ECO:0007669"/>
    <property type="project" value="UniProtKB-KW"/>
</dbReference>
<dbReference type="RefSeq" id="WP_110316994.1">
    <property type="nucleotide sequence ID" value="NZ_QJJU01000010.1"/>
</dbReference>